<evidence type="ECO:0000313" key="2">
    <source>
        <dbReference type="EMBL" id="KAB2935369.1"/>
    </source>
</evidence>
<dbReference type="EMBL" id="WBUI01000001">
    <property type="protein sequence ID" value="KAB2935369.1"/>
    <property type="molecule type" value="Genomic_DNA"/>
</dbReference>
<dbReference type="AlphaFoldDB" id="A0A833H5C7"/>
<comment type="caution">
    <text evidence="2">The sequence shown here is derived from an EMBL/GenBank/DDBJ whole genome shotgun (WGS) entry which is preliminary data.</text>
</comment>
<dbReference type="Pfam" id="PF02441">
    <property type="entry name" value="Flavoprotein"/>
    <property type="match status" value="1"/>
</dbReference>
<protein>
    <submittedName>
        <fullName evidence="2">Phosphopantothenoylcysteine decarboxylase</fullName>
    </submittedName>
</protein>
<gene>
    <name evidence="2" type="ORF">F9K24_01170</name>
</gene>
<sequence length="188" mass="20349">MNREEKHPVIAVTGSIAAFRICELVRSLTKQGIPVRVMMTRNATRFVGPVTFEALTGKKVIVDDWEEGMLHIDVKNEASVFCVAPATANIIGKMAQGIADDTVSSAYLAMNAPVMIAPAMNPNMYSAPAVQRNLRQLKEDGVEIVDPMSGVVICGDEGRGKMADLPVLEAAILRLHEIGKARPVVRPQ</sequence>
<evidence type="ECO:0000313" key="3">
    <source>
        <dbReference type="Proteomes" id="UP000460298"/>
    </source>
</evidence>
<dbReference type="GO" id="GO:0015937">
    <property type="term" value="P:coenzyme A biosynthetic process"/>
    <property type="evidence" value="ECO:0007669"/>
    <property type="project" value="TreeGrafter"/>
</dbReference>
<accession>A0A833H5C7</accession>
<dbReference type="PANTHER" id="PTHR14359">
    <property type="entry name" value="HOMO-OLIGOMERIC FLAVIN CONTAINING CYS DECARBOXYLASE FAMILY"/>
    <property type="match status" value="1"/>
</dbReference>
<feature type="domain" description="Flavoprotein" evidence="1">
    <location>
        <begin position="7"/>
        <end position="150"/>
    </location>
</feature>
<dbReference type="GO" id="GO:0010181">
    <property type="term" value="F:FMN binding"/>
    <property type="evidence" value="ECO:0007669"/>
    <property type="project" value="TreeGrafter"/>
</dbReference>
<dbReference type="InterPro" id="IPR036551">
    <property type="entry name" value="Flavin_trans-like"/>
</dbReference>
<evidence type="ECO:0000259" key="1">
    <source>
        <dbReference type="Pfam" id="PF02441"/>
    </source>
</evidence>
<dbReference type="PANTHER" id="PTHR14359:SF6">
    <property type="entry name" value="PHOSPHOPANTOTHENOYLCYSTEINE DECARBOXYLASE"/>
    <property type="match status" value="1"/>
</dbReference>
<dbReference type="InterPro" id="IPR003382">
    <property type="entry name" value="Flavoprotein"/>
</dbReference>
<dbReference type="Proteomes" id="UP000460298">
    <property type="component" value="Unassembled WGS sequence"/>
</dbReference>
<dbReference type="SUPFAM" id="SSF52507">
    <property type="entry name" value="Homo-oligomeric flavin-containing Cys decarboxylases, HFCD"/>
    <property type="match status" value="1"/>
</dbReference>
<reference evidence="2 3" key="1">
    <citation type="submission" date="2019-10" db="EMBL/GenBank/DDBJ databases">
        <title>Extracellular Electron Transfer in a Candidatus Methanoperedens spp. Enrichment Culture.</title>
        <authorList>
            <person name="Berger S."/>
            <person name="Rangel Shaw D."/>
            <person name="Berben T."/>
            <person name="In 'T Zandt M."/>
            <person name="Frank J."/>
            <person name="Reimann J."/>
            <person name="Jetten M.S.M."/>
            <person name="Welte C.U."/>
        </authorList>
    </citation>
    <scope>NUCLEOTIDE SEQUENCE [LARGE SCALE GENOMIC DNA]</scope>
    <source>
        <strain evidence="2">SB12</strain>
    </source>
</reference>
<dbReference type="GO" id="GO:0004633">
    <property type="term" value="F:phosphopantothenoylcysteine decarboxylase activity"/>
    <property type="evidence" value="ECO:0007669"/>
    <property type="project" value="TreeGrafter"/>
</dbReference>
<dbReference type="Gene3D" id="3.40.50.1950">
    <property type="entry name" value="Flavin prenyltransferase-like"/>
    <property type="match status" value="1"/>
</dbReference>
<name>A0A833H5C7_9LEPT</name>
<proteinExistence type="predicted"/>
<organism evidence="2 3">
    <name type="scientific">Leptonema illini</name>
    <dbReference type="NCBI Taxonomy" id="183"/>
    <lineage>
        <taxon>Bacteria</taxon>
        <taxon>Pseudomonadati</taxon>
        <taxon>Spirochaetota</taxon>
        <taxon>Spirochaetia</taxon>
        <taxon>Leptospirales</taxon>
        <taxon>Leptospiraceae</taxon>
        <taxon>Leptonema</taxon>
    </lineage>
</organism>
<dbReference type="GO" id="GO:0071513">
    <property type="term" value="C:phosphopantothenoylcysteine decarboxylase complex"/>
    <property type="evidence" value="ECO:0007669"/>
    <property type="project" value="TreeGrafter"/>
</dbReference>